<evidence type="ECO:0000313" key="3">
    <source>
        <dbReference type="Proteomes" id="UP001146351"/>
    </source>
</evidence>
<organism evidence="2 3">
    <name type="scientific">Penicillium capsulatum</name>
    <dbReference type="NCBI Taxonomy" id="69766"/>
    <lineage>
        <taxon>Eukaryota</taxon>
        <taxon>Fungi</taxon>
        <taxon>Dikarya</taxon>
        <taxon>Ascomycota</taxon>
        <taxon>Pezizomycotina</taxon>
        <taxon>Eurotiomycetes</taxon>
        <taxon>Eurotiomycetidae</taxon>
        <taxon>Eurotiales</taxon>
        <taxon>Aspergillaceae</taxon>
        <taxon>Penicillium</taxon>
    </lineage>
</organism>
<feature type="compositionally biased region" description="Low complexity" evidence="1">
    <location>
        <begin position="97"/>
        <end position="123"/>
    </location>
</feature>
<dbReference type="Proteomes" id="UP001146351">
    <property type="component" value="Unassembled WGS sequence"/>
</dbReference>
<keyword evidence="3" id="KW-1185">Reference proteome</keyword>
<comment type="caution">
    <text evidence="2">The sequence shown here is derived from an EMBL/GenBank/DDBJ whole genome shotgun (WGS) entry which is preliminary data.</text>
</comment>
<protein>
    <submittedName>
        <fullName evidence="2">Uncharacterized protein</fullName>
    </submittedName>
</protein>
<reference evidence="2" key="1">
    <citation type="submission" date="2022-11" db="EMBL/GenBank/DDBJ databases">
        <authorList>
            <person name="Petersen C."/>
        </authorList>
    </citation>
    <scope>NUCLEOTIDE SEQUENCE</scope>
    <source>
        <strain evidence="2">IBT 21917</strain>
    </source>
</reference>
<evidence type="ECO:0000256" key="1">
    <source>
        <dbReference type="SAM" id="MobiDB-lite"/>
    </source>
</evidence>
<dbReference type="EMBL" id="JAPQKO010000008">
    <property type="protein sequence ID" value="KAJ5151674.1"/>
    <property type="molecule type" value="Genomic_DNA"/>
</dbReference>
<dbReference type="AlphaFoldDB" id="A0A9W9LEI6"/>
<evidence type="ECO:0000313" key="2">
    <source>
        <dbReference type="EMBL" id="KAJ5151674.1"/>
    </source>
</evidence>
<accession>A0A9W9LEI6</accession>
<sequence length="149" mass="15257">MSLTTTSAASASPTCTSIWDVPTRDIACGSTITGNMTDVFDQCCKGDAPVKFKDDCGIYCLAQGQTVRELQECLNGKSNNYHDIFCNGGKPNATATAAASTTRSTATGTKTSSSTSTSTENAAVGQPLSKSGLGVVAMLFCSAMMGVLA</sequence>
<reference evidence="2" key="2">
    <citation type="journal article" date="2023" name="IMA Fungus">
        <title>Comparative genomic study of the Penicillium genus elucidates a diverse pangenome and 15 lateral gene transfer events.</title>
        <authorList>
            <person name="Petersen C."/>
            <person name="Sorensen T."/>
            <person name="Nielsen M.R."/>
            <person name="Sondergaard T.E."/>
            <person name="Sorensen J.L."/>
            <person name="Fitzpatrick D.A."/>
            <person name="Frisvad J.C."/>
            <person name="Nielsen K.L."/>
        </authorList>
    </citation>
    <scope>NUCLEOTIDE SEQUENCE</scope>
    <source>
        <strain evidence="2">IBT 21917</strain>
    </source>
</reference>
<dbReference type="OrthoDB" id="3520229at2759"/>
<gene>
    <name evidence="2" type="ORF">N7492_009969</name>
</gene>
<proteinExistence type="predicted"/>
<feature type="region of interest" description="Disordered" evidence="1">
    <location>
        <begin position="97"/>
        <end position="125"/>
    </location>
</feature>
<name>A0A9W9LEI6_9EURO</name>